<accession>A0A0H2V5F6</accession>
<evidence type="ECO:0000313" key="2">
    <source>
        <dbReference type="Proteomes" id="UP000001410"/>
    </source>
</evidence>
<proteinExistence type="predicted"/>
<dbReference type="Proteomes" id="UP000001410">
    <property type="component" value="Chromosome"/>
</dbReference>
<dbReference type="HOGENOM" id="CLU_3152209_0_0_6"/>
<dbReference type="AlphaFoldDB" id="A0A0H2V5F6"/>
<gene>
    <name evidence="1" type="ordered locus">c0497</name>
</gene>
<reference evidence="1 2" key="1">
    <citation type="journal article" date="2002" name="Proc. Natl. Acad. Sci. U.S.A.">
        <title>Extensive mosaic structure revealed by the complete genome sequence of uropathogenic Escherichia coli.</title>
        <authorList>
            <person name="Welch R.A."/>
            <person name="Burland V."/>
            <person name="Plunkett G.III."/>
            <person name="Redford P."/>
            <person name="Roesch P."/>
            <person name="Rasko D."/>
            <person name="Buckles E.L."/>
            <person name="Liou S.R."/>
            <person name="Boutin A."/>
            <person name="Hackett J."/>
            <person name="Stroud D."/>
            <person name="Mayhew G.F."/>
            <person name="Rose D.J."/>
            <person name="Zhou S."/>
            <person name="Schwartz D.C."/>
            <person name="Perna N.T."/>
            <person name="Mobley H.L."/>
            <person name="Donnenberg M.S."/>
            <person name="Blattner F.R."/>
        </authorList>
    </citation>
    <scope>NUCLEOTIDE SEQUENCE [LARGE SCALE GENOMIC DNA]</scope>
    <source>
        <strain evidence="2">CFT073 / ATCC 700928 / UPEC</strain>
    </source>
</reference>
<organism evidence="1 2">
    <name type="scientific">Escherichia coli O6:H1 (strain CFT073 / ATCC 700928 / UPEC)</name>
    <dbReference type="NCBI Taxonomy" id="199310"/>
    <lineage>
        <taxon>Bacteria</taxon>
        <taxon>Pseudomonadati</taxon>
        <taxon>Pseudomonadota</taxon>
        <taxon>Gammaproteobacteria</taxon>
        <taxon>Enterobacterales</taxon>
        <taxon>Enterobacteriaceae</taxon>
        <taxon>Escherichia</taxon>
    </lineage>
</organism>
<dbReference type="KEGG" id="ecc:c0497"/>
<name>A0A0H2V5F6_ECOL6</name>
<keyword evidence="2" id="KW-1185">Reference proteome</keyword>
<dbReference type="STRING" id="199310.c0497"/>
<dbReference type="EMBL" id="AE014075">
    <property type="protein sequence ID" value="AAN78975.1"/>
    <property type="molecule type" value="Genomic_DNA"/>
</dbReference>
<evidence type="ECO:0000313" key="1">
    <source>
        <dbReference type="EMBL" id="AAN78975.1"/>
    </source>
</evidence>
<protein>
    <submittedName>
        <fullName evidence="1">Uncharacterized protein</fullName>
    </submittedName>
</protein>
<sequence>MSAVVLNTCPVINDEIKVRWKNNECVVGDPDYRHCTYAGSFAAPDRIH</sequence>